<reference evidence="6 7" key="1">
    <citation type="journal article" date="2019" name="Int. J. Syst. Evol. Microbiol.">
        <title>The Global Catalogue of Microorganisms (GCM) 10K type strain sequencing project: providing services to taxonomists for standard genome sequencing and annotation.</title>
        <authorList>
            <consortium name="The Broad Institute Genomics Platform"/>
            <consortium name="The Broad Institute Genome Sequencing Center for Infectious Disease"/>
            <person name="Wu L."/>
            <person name="Ma J."/>
        </authorList>
    </citation>
    <scope>NUCLEOTIDE SEQUENCE [LARGE SCALE GENOMIC DNA]</scope>
    <source>
        <strain evidence="6 7">NBRC 111368</strain>
    </source>
</reference>
<evidence type="ECO:0000256" key="2">
    <source>
        <dbReference type="ARBA" id="ARBA00022448"/>
    </source>
</evidence>
<comment type="caution">
    <text evidence="6">The sequence shown here is derived from an EMBL/GenBank/DDBJ whole genome shotgun (WGS) entry which is preliminary data.</text>
</comment>
<dbReference type="InterPro" id="IPR023765">
    <property type="entry name" value="SBP_5_CS"/>
</dbReference>
<keyword evidence="3" id="KW-0732">Signal</keyword>
<proteinExistence type="inferred from homology"/>
<dbReference type="Pfam" id="PF00496">
    <property type="entry name" value="SBP_bac_5"/>
    <property type="match status" value="1"/>
</dbReference>
<dbReference type="PROSITE" id="PS01040">
    <property type="entry name" value="SBP_BACTERIAL_5"/>
    <property type="match status" value="1"/>
</dbReference>
<keyword evidence="7" id="KW-1185">Reference proteome</keyword>
<dbReference type="InterPro" id="IPR039424">
    <property type="entry name" value="SBP_5"/>
</dbReference>
<dbReference type="Gene3D" id="3.90.76.10">
    <property type="entry name" value="Dipeptide-binding Protein, Domain 1"/>
    <property type="match status" value="1"/>
</dbReference>
<sequence>MADEPSIDRRTFLKFAGGSAAATAVAGCSGGNQGGGGTETTTGSGTTTGSETTAGNETATSEETTSGEPESREAILQRVNQLLHDQAPWVFLNRQYSVYGVSSNVKWAGRRDERIDGYAIQPQGDTQEVVITQSQMDSGLDPHDHRETPTDNIVLQAYEGVLARDAEGKVINQLATDYTRVEDGVVEFTVREGVSFHEGGTLTAQDVAFSINRIVKEDVGGLASPQSDQLPGVTGAEAPDETTVRVTSDGINPIVFASFATYCDVMKQSWVEENDGPYINSHMNGTGPFALSNYEEGVQVVYERNEDYWSDPAPAQGLTIKSAGESSTRVNQLLSGETDIAVNVPPQDVNRVRNSNNASLTAVPSTRVLFNAMRYDVEPFSSQQFRQAMNYAIDLESIIENVLQGFAAPTGQPTLEGFTGYNSDVGPYPQDIDQAEQLVEESGHAGVSITLQTPVGRYLKDVEIAQAVANQIDQLSNVSCELEQREFQSLVGEITTGNIEDKPPFYLIGWGNATFDAAQTIIPLLTTGGALTTYENEEVDQLMERAQSMGGESSGN</sequence>
<feature type="region of interest" description="Disordered" evidence="4">
    <location>
        <begin position="26"/>
        <end position="71"/>
    </location>
</feature>
<dbReference type="Gene3D" id="3.10.105.10">
    <property type="entry name" value="Dipeptide-binding Protein, Domain 3"/>
    <property type="match status" value="1"/>
</dbReference>
<dbReference type="PANTHER" id="PTHR30290:SF9">
    <property type="entry name" value="OLIGOPEPTIDE-BINDING PROTEIN APPA"/>
    <property type="match status" value="1"/>
</dbReference>
<comment type="similarity">
    <text evidence="1">Belongs to the bacterial solute-binding protein 5 family.</text>
</comment>
<gene>
    <name evidence="6" type="ORF">ACFQE1_08885</name>
</gene>
<keyword evidence="2" id="KW-0813">Transport</keyword>
<feature type="compositionally biased region" description="Gly residues" evidence="4">
    <location>
        <begin position="28"/>
        <end position="38"/>
    </location>
</feature>
<dbReference type="PANTHER" id="PTHR30290">
    <property type="entry name" value="PERIPLASMIC BINDING COMPONENT OF ABC TRANSPORTER"/>
    <property type="match status" value="1"/>
</dbReference>
<evidence type="ECO:0000256" key="3">
    <source>
        <dbReference type="ARBA" id="ARBA00022729"/>
    </source>
</evidence>
<evidence type="ECO:0000259" key="5">
    <source>
        <dbReference type="Pfam" id="PF00496"/>
    </source>
</evidence>
<dbReference type="Proteomes" id="UP001596328">
    <property type="component" value="Unassembled WGS sequence"/>
</dbReference>
<evidence type="ECO:0000313" key="6">
    <source>
        <dbReference type="EMBL" id="MFC6724486.1"/>
    </source>
</evidence>
<dbReference type="EMBL" id="JBHSWU010000194">
    <property type="protein sequence ID" value="MFC6724486.1"/>
    <property type="molecule type" value="Genomic_DNA"/>
</dbReference>
<dbReference type="PROSITE" id="PS51318">
    <property type="entry name" value="TAT"/>
    <property type="match status" value="1"/>
</dbReference>
<dbReference type="InterPro" id="IPR000914">
    <property type="entry name" value="SBP_5_dom"/>
</dbReference>
<dbReference type="Gene3D" id="3.40.190.10">
    <property type="entry name" value="Periplasmic binding protein-like II"/>
    <property type="match status" value="1"/>
</dbReference>
<evidence type="ECO:0000256" key="1">
    <source>
        <dbReference type="ARBA" id="ARBA00005695"/>
    </source>
</evidence>
<dbReference type="SUPFAM" id="SSF53850">
    <property type="entry name" value="Periplasmic binding protein-like II"/>
    <property type="match status" value="1"/>
</dbReference>
<evidence type="ECO:0000313" key="7">
    <source>
        <dbReference type="Proteomes" id="UP001596328"/>
    </source>
</evidence>
<feature type="compositionally biased region" description="Low complexity" evidence="4">
    <location>
        <begin position="39"/>
        <end position="68"/>
    </location>
</feature>
<feature type="domain" description="Solute-binding protein family 5" evidence="5">
    <location>
        <begin position="169"/>
        <end position="529"/>
    </location>
</feature>
<accession>A0ABD5RYX0</accession>
<name>A0ABD5RYX0_9EURY</name>
<organism evidence="6 7">
    <name type="scientific">Halobium palmae</name>
    <dbReference type="NCBI Taxonomy" id="1776492"/>
    <lineage>
        <taxon>Archaea</taxon>
        <taxon>Methanobacteriati</taxon>
        <taxon>Methanobacteriota</taxon>
        <taxon>Stenosarchaea group</taxon>
        <taxon>Halobacteria</taxon>
        <taxon>Halobacteriales</taxon>
        <taxon>Haloferacaceae</taxon>
        <taxon>Halobium</taxon>
    </lineage>
</organism>
<protein>
    <submittedName>
        <fullName evidence="6">ABC transporter substrate-binding protein</fullName>
    </submittedName>
</protein>
<dbReference type="AlphaFoldDB" id="A0ABD5RYX0"/>
<dbReference type="InterPro" id="IPR006311">
    <property type="entry name" value="TAT_signal"/>
</dbReference>
<evidence type="ECO:0000256" key="4">
    <source>
        <dbReference type="SAM" id="MobiDB-lite"/>
    </source>
</evidence>